<name>A0A0E9QGL8_ANGAN</name>
<accession>A0A0E9QGL8</accession>
<dbReference type="EMBL" id="GBXM01092658">
    <property type="protein sequence ID" value="JAH15919.1"/>
    <property type="molecule type" value="Transcribed_RNA"/>
</dbReference>
<evidence type="ECO:0000313" key="1">
    <source>
        <dbReference type="EMBL" id="JAH15919.1"/>
    </source>
</evidence>
<reference evidence="1" key="1">
    <citation type="submission" date="2014-11" db="EMBL/GenBank/DDBJ databases">
        <authorList>
            <person name="Amaro Gonzalez C."/>
        </authorList>
    </citation>
    <scope>NUCLEOTIDE SEQUENCE</scope>
</reference>
<protein>
    <submittedName>
        <fullName evidence="1">Uncharacterized protein</fullName>
    </submittedName>
</protein>
<dbReference type="AlphaFoldDB" id="A0A0E9QGL8"/>
<proteinExistence type="predicted"/>
<reference evidence="1" key="2">
    <citation type="journal article" date="2015" name="Fish Shellfish Immunol.">
        <title>Early steps in the European eel (Anguilla anguilla)-Vibrio vulnificus interaction in the gills: Role of the RtxA13 toxin.</title>
        <authorList>
            <person name="Callol A."/>
            <person name="Pajuelo D."/>
            <person name="Ebbesson L."/>
            <person name="Teles M."/>
            <person name="MacKenzie S."/>
            <person name="Amaro C."/>
        </authorList>
    </citation>
    <scope>NUCLEOTIDE SEQUENCE</scope>
</reference>
<sequence>MYVQWKHACRPFWLRCFLILQNPMNCQDEYLSHFPGLHCSLMKVLVLHRSYIMLDMCVEQGVRLSGCGGALH</sequence>
<organism evidence="1">
    <name type="scientific">Anguilla anguilla</name>
    <name type="common">European freshwater eel</name>
    <name type="synonym">Muraena anguilla</name>
    <dbReference type="NCBI Taxonomy" id="7936"/>
    <lineage>
        <taxon>Eukaryota</taxon>
        <taxon>Metazoa</taxon>
        <taxon>Chordata</taxon>
        <taxon>Craniata</taxon>
        <taxon>Vertebrata</taxon>
        <taxon>Euteleostomi</taxon>
        <taxon>Actinopterygii</taxon>
        <taxon>Neopterygii</taxon>
        <taxon>Teleostei</taxon>
        <taxon>Anguilliformes</taxon>
        <taxon>Anguillidae</taxon>
        <taxon>Anguilla</taxon>
    </lineage>
</organism>